<feature type="binding site" evidence="9">
    <location>
        <position position="82"/>
    </location>
    <ligand>
        <name>glycerol</name>
        <dbReference type="ChEBI" id="CHEBI:17754"/>
    </ligand>
</feature>
<comment type="pathway">
    <text evidence="1 9">Polyol metabolism; glycerol degradation via glycerol kinase pathway; sn-glycerol 3-phosphate from glycerol: step 1/1.</text>
</comment>
<protein>
    <recommendedName>
        <fullName evidence="9">Glycerol kinase</fullName>
        <ecNumber evidence="9">2.7.1.30</ecNumber>
    </recommendedName>
    <alternativeName>
        <fullName evidence="9">ATP:glycerol 3-phosphotransferase</fullName>
    </alternativeName>
    <alternativeName>
        <fullName evidence="9">Glycerokinase</fullName>
        <shortName evidence="9">GK</shortName>
    </alternativeName>
</protein>
<dbReference type="GO" id="GO:0005829">
    <property type="term" value="C:cytosol"/>
    <property type="evidence" value="ECO:0007669"/>
    <property type="project" value="TreeGrafter"/>
</dbReference>
<feature type="binding site" evidence="9">
    <location>
        <position position="16"/>
    </location>
    <ligand>
        <name>ADP</name>
        <dbReference type="ChEBI" id="CHEBI:456216"/>
    </ligand>
</feature>
<feature type="binding site" evidence="9">
    <location>
        <position position="243"/>
    </location>
    <ligand>
        <name>sn-glycerol 3-phosphate</name>
        <dbReference type="ChEBI" id="CHEBI:57597"/>
    </ligand>
</feature>
<dbReference type="NCBIfam" id="NF000756">
    <property type="entry name" value="PRK00047.1"/>
    <property type="match status" value="1"/>
</dbReference>
<dbReference type="InterPro" id="IPR043129">
    <property type="entry name" value="ATPase_NBD"/>
</dbReference>
<keyword evidence="13" id="KW-1185">Reference proteome</keyword>
<dbReference type="PROSITE" id="PS00933">
    <property type="entry name" value="FGGY_KINASES_1"/>
    <property type="match status" value="1"/>
</dbReference>
<keyword evidence="7 9" id="KW-0067">ATP-binding</keyword>
<feature type="binding site" evidence="9">
    <location>
        <position position="409"/>
    </location>
    <ligand>
        <name>ADP</name>
        <dbReference type="ChEBI" id="CHEBI:456216"/>
    </ligand>
</feature>
<dbReference type="SUPFAM" id="SSF53067">
    <property type="entry name" value="Actin-like ATPase domain"/>
    <property type="match status" value="2"/>
</dbReference>
<evidence type="ECO:0000256" key="8">
    <source>
        <dbReference type="ARBA" id="ARBA00052101"/>
    </source>
</evidence>
<dbReference type="PANTHER" id="PTHR10196">
    <property type="entry name" value="SUGAR KINASE"/>
    <property type="match status" value="1"/>
</dbReference>
<evidence type="ECO:0000256" key="5">
    <source>
        <dbReference type="ARBA" id="ARBA00022777"/>
    </source>
</evidence>
<dbReference type="GO" id="GO:0019563">
    <property type="term" value="P:glycerol catabolic process"/>
    <property type="evidence" value="ECO:0007669"/>
    <property type="project" value="UniProtKB-UniRule"/>
</dbReference>
<evidence type="ECO:0000256" key="1">
    <source>
        <dbReference type="ARBA" id="ARBA00005190"/>
    </source>
</evidence>
<reference evidence="12" key="1">
    <citation type="journal article" date="2014" name="Int. J. Syst. Evol. Microbiol.">
        <title>Complete genome sequence of Corynebacterium casei LMG S-19264T (=DSM 44701T), isolated from a smear-ripened cheese.</title>
        <authorList>
            <consortium name="US DOE Joint Genome Institute (JGI-PGF)"/>
            <person name="Walter F."/>
            <person name="Albersmeier A."/>
            <person name="Kalinowski J."/>
            <person name="Ruckert C."/>
        </authorList>
    </citation>
    <scope>NUCLEOTIDE SEQUENCE</scope>
    <source>
        <strain evidence="12">KCTC 22169</strain>
    </source>
</reference>
<comment type="activity regulation">
    <text evidence="9">Inhibited by fructose 1,6-bisphosphate (FBP).</text>
</comment>
<evidence type="ECO:0000256" key="4">
    <source>
        <dbReference type="ARBA" id="ARBA00022741"/>
    </source>
</evidence>
<feature type="binding site" evidence="9">
    <location>
        <position position="12"/>
    </location>
    <ligand>
        <name>ADP</name>
        <dbReference type="ChEBI" id="CHEBI:456216"/>
    </ligand>
</feature>
<evidence type="ECO:0000256" key="9">
    <source>
        <dbReference type="HAMAP-Rule" id="MF_00186"/>
    </source>
</evidence>
<feature type="binding site" evidence="9">
    <location>
        <position position="409"/>
    </location>
    <ligand>
        <name>ATP</name>
        <dbReference type="ChEBI" id="CHEBI:30616"/>
    </ligand>
</feature>
<dbReference type="InterPro" id="IPR000577">
    <property type="entry name" value="Carb_kinase_FGGY"/>
</dbReference>
<evidence type="ECO:0000313" key="12">
    <source>
        <dbReference type="EMBL" id="GGX74640.1"/>
    </source>
</evidence>
<comment type="caution">
    <text evidence="12">The sequence shown here is derived from an EMBL/GenBank/DDBJ whole genome shotgun (WGS) entry which is preliminary data.</text>
</comment>
<feature type="binding site" evidence="9">
    <location>
        <position position="83"/>
    </location>
    <ligand>
        <name>sn-glycerol 3-phosphate</name>
        <dbReference type="ChEBI" id="CHEBI:57597"/>
    </ligand>
</feature>
<sequence length="493" mass="54294">MTDYLLAIDQGTTSTRTILFNRGGLTEASAQEEFEQHFPADGWVEHNPEDLWRTTLSTLQSVLESAGDKRSMIRALGMTNQRETTLVWDRQTGEPVYNAIVWQDRRTARFCDDLRRRKVEGWVHEKTGLLLDPYFSASKIRWILDNVDGVRERAQAGRLMFGTVDTYLIWKLTGGKRHVTDASNASRTLLFNIHTQQWDSALLDLFDIPMSMMPTVLDSASDFGTTDADVVGAELPIAGVAGDQQAALFGQCCFDIGMTKSTYGTGCFMVMNTGVLPVNSRHRLLTTVGYRLNGQVTYALEGSIFMAGATLQWLRDQIGFVAKAADSEAMAERVGADQHVYLVPAFTGLGAPHWDPNARAAIVGMTRDTGIDHIVTAGLQSVGYQTADLLGAMLDDGSASEVELRIDGGMAANDWAMQFLSDVTDTRVTRPVITETTALGAAMLAGLQVGVYQSTDELSALWQSEKRFEPAMDSEVRERLLTGWRRAVKATLP</sequence>
<dbReference type="EMBL" id="BMXR01000019">
    <property type="protein sequence ID" value="GGX74640.1"/>
    <property type="molecule type" value="Genomic_DNA"/>
</dbReference>
<dbReference type="Proteomes" id="UP000626148">
    <property type="component" value="Unassembled WGS sequence"/>
</dbReference>
<dbReference type="InterPro" id="IPR018485">
    <property type="entry name" value="FGGY_C"/>
</dbReference>
<dbReference type="Gene3D" id="3.30.420.40">
    <property type="match status" value="2"/>
</dbReference>
<dbReference type="HAMAP" id="MF_00186">
    <property type="entry name" value="Glycerol_kin"/>
    <property type="match status" value="1"/>
</dbReference>
<dbReference type="Pfam" id="PF00370">
    <property type="entry name" value="FGGY_N"/>
    <property type="match status" value="1"/>
</dbReference>
<feature type="binding site" evidence="9">
    <location>
        <position position="134"/>
    </location>
    <ligand>
        <name>sn-glycerol 3-phosphate</name>
        <dbReference type="ChEBI" id="CHEBI:57597"/>
    </ligand>
</feature>
<keyword evidence="4 9" id="KW-0547">Nucleotide-binding</keyword>
<dbReference type="InterPro" id="IPR018483">
    <property type="entry name" value="Carb_kinase_FGGY_CS"/>
</dbReference>
<keyword evidence="5 9" id="KW-0418">Kinase</keyword>
<gene>
    <name evidence="12" type="primary">glpK1</name>
    <name evidence="9" type="synonym">glpK</name>
    <name evidence="12" type="ORF">GCM10007392_47400</name>
</gene>
<dbReference type="InterPro" id="IPR018484">
    <property type="entry name" value="FGGY_N"/>
</dbReference>
<dbReference type="Pfam" id="PF02782">
    <property type="entry name" value="FGGY_C"/>
    <property type="match status" value="1"/>
</dbReference>
<dbReference type="AlphaFoldDB" id="A0A918KV49"/>
<dbReference type="PANTHER" id="PTHR10196:SF78">
    <property type="entry name" value="GLYCEROL KINASE"/>
    <property type="match status" value="1"/>
</dbReference>
<dbReference type="CDD" id="cd07786">
    <property type="entry name" value="FGGY_EcGK_like"/>
    <property type="match status" value="1"/>
</dbReference>
<feature type="binding site" evidence="9">
    <location>
        <position position="265"/>
    </location>
    <ligand>
        <name>ATP</name>
        <dbReference type="ChEBI" id="CHEBI:30616"/>
    </ligand>
</feature>
<dbReference type="GO" id="GO:0005524">
    <property type="term" value="F:ATP binding"/>
    <property type="evidence" value="ECO:0007669"/>
    <property type="project" value="UniProtKB-UniRule"/>
</dbReference>
<feature type="binding site" evidence="9">
    <location>
        <position position="413"/>
    </location>
    <ligand>
        <name>ADP</name>
        <dbReference type="ChEBI" id="CHEBI:456216"/>
    </ligand>
</feature>
<feature type="binding site" evidence="9">
    <location>
        <position position="12"/>
    </location>
    <ligand>
        <name>ATP</name>
        <dbReference type="ChEBI" id="CHEBI:30616"/>
    </ligand>
</feature>
<feature type="binding site" evidence="9">
    <location>
        <position position="308"/>
    </location>
    <ligand>
        <name>ATP</name>
        <dbReference type="ChEBI" id="CHEBI:30616"/>
    </ligand>
</feature>
<feature type="binding site" evidence="9">
    <location>
        <position position="243"/>
    </location>
    <ligand>
        <name>glycerol</name>
        <dbReference type="ChEBI" id="CHEBI:17754"/>
    </ligand>
</feature>
<comment type="catalytic activity">
    <reaction evidence="8 9">
        <text>glycerol + ATP = sn-glycerol 3-phosphate + ADP + H(+)</text>
        <dbReference type="Rhea" id="RHEA:21644"/>
        <dbReference type="ChEBI" id="CHEBI:15378"/>
        <dbReference type="ChEBI" id="CHEBI:17754"/>
        <dbReference type="ChEBI" id="CHEBI:30616"/>
        <dbReference type="ChEBI" id="CHEBI:57597"/>
        <dbReference type="ChEBI" id="CHEBI:456216"/>
        <dbReference type="EC" id="2.7.1.30"/>
    </reaction>
</comment>
<dbReference type="FunFam" id="3.30.420.40:FF:000008">
    <property type="entry name" value="Glycerol kinase"/>
    <property type="match status" value="1"/>
</dbReference>
<feature type="binding site" evidence="9">
    <location>
        <position position="134"/>
    </location>
    <ligand>
        <name>glycerol</name>
        <dbReference type="ChEBI" id="CHEBI:17754"/>
    </ligand>
</feature>
<comment type="similarity">
    <text evidence="2 9">Belongs to the FGGY kinase family.</text>
</comment>
<evidence type="ECO:0000256" key="7">
    <source>
        <dbReference type="ARBA" id="ARBA00022840"/>
    </source>
</evidence>
<feature type="binding site" evidence="9">
    <location>
        <position position="12"/>
    </location>
    <ligand>
        <name>sn-glycerol 3-phosphate</name>
        <dbReference type="ChEBI" id="CHEBI:57597"/>
    </ligand>
</feature>
<dbReference type="GO" id="GO:0004370">
    <property type="term" value="F:glycerol kinase activity"/>
    <property type="evidence" value="ECO:0007669"/>
    <property type="project" value="UniProtKB-UniRule"/>
</dbReference>
<feature type="binding site" evidence="9">
    <location>
        <position position="265"/>
    </location>
    <ligand>
        <name>ADP</name>
        <dbReference type="ChEBI" id="CHEBI:456216"/>
    </ligand>
</feature>
<accession>A0A918KV49</accession>
<feature type="binding site" evidence="9">
    <location>
        <position position="308"/>
    </location>
    <ligand>
        <name>ADP</name>
        <dbReference type="ChEBI" id="CHEBI:456216"/>
    </ligand>
</feature>
<feature type="binding site" evidence="9">
    <location>
        <position position="83"/>
    </location>
    <ligand>
        <name>glycerol</name>
        <dbReference type="ChEBI" id="CHEBI:17754"/>
    </ligand>
</feature>
<feature type="domain" description="Carbohydrate kinase FGGY N-terminal" evidence="10">
    <location>
        <begin position="4"/>
        <end position="250"/>
    </location>
</feature>
<evidence type="ECO:0000313" key="13">
    <source>
        <dbReference type="Proteomes" id="UP000626148"/>
    </source>
</evidence>
<evidence type="ECO:0000259" key="11">
    <source>
        <dbReference type="Pfam" id="PF02782"/>
    </source>
</evidence>
<feature type="domain" description="Carbohydrate kinase FGGY C-terminal" evidence="11">
    <location>
        <begin position="261"/>
        <end position="447"/>
    </location>
</feature>
<feature type="binding site" evidence="9">
    <location>
        <position position="244"/>
    </location>
    <ligand>
        <name>glycerol</name>
        <dbReference type="ChEBI" id="CHEBI:17754"/>
    </ligand>
</feature>
<keyword evidence="6 9" id="KW-0319">Glycerol metabolism</keyword>
<feature type="binding site" evidence="9">
    <location>
        <position position="13"/>
    </location>
    <ligand>
        <name>ATP</name>
        <dbReference type="ChEBI" id="CHEBI:30616"/>
    </ligand>
</feature>
<dbReference type="EC" id="2.7.1.30" evidence="9"/>
<dbReference type="RefSeq" id="WP_189613533.1">
    <property type="nucleotide sequence ID" value="NZ_BMXR01000019.1"/>
</dbReference>
<feature type="binding site" evidence="9">
    <location>
        <position position="82"/>
    </location>
    <ligand>
        <name>sn-glycerol 3-phosphate</name>
        <dbReference type="ChEBI" id="CHEBI:57597"/>
    </ligand>
</feature>
<dbReference type="InterPro" id="IPR005999">
    <property type="entry name" value="Glycerol_kin"/>
</dbReference>
<dbReference type="PIRSF" id="PIRSF000538">
    <property type="entry name" value="GlpK"/>
    <property type="match status" value="1"/>
</dbReference>
<evidence type="ECO:0000256" key="3">
    <source>
        <dbReference type="ARBA" id="ARBA00022679"/>
    </source>
</evidence>
<dbReference type="NCBIfam" id="TIGR01311">
    <property type="entry name" value="glycerol_kin"/>
    <property type="match status" value="1"/>
</dbReference>
<comment type="function">
    <text evidence="9">Key enzyme in the regulation of glycerol uptake and metabolism. Catalyzes the phosphorylation of glycerol to yield sn-glycerol 3-phosphate.</text>
</comment>
<feature type="binding site" evidence="9">
    <location>
        <position position="312"/>
    </location>
    <ligand>
        <name>ATP</name>
        <dbReference type="ChEBI" id="CHEBI:30616"/>
    </ligand>
</feature>
<organism evidence="12 13">
    <name type="scientific">Saccharospirillum salsuginis</name>
    <dbReference type="NCBI Taxonomy" id="418750"/>
    <lineage>
        <taxon>Bacteria</taxon>
        <taxon>Pseudomonadati</taxon>
        <taxon>Pseudomonadota</taxon>
        <taxon>Gammaproteobacteria</taxon>
        <taxon>Oceanospirillales</taxon>
        <taxon>Saccharospirillaceae</taxon>
        <taxon>Saccharospirillum</taxon>
    </lineage>
</organism>
<evidence type="ECO:0000256" key="2">
    <source>
        <dbReference type="ARBA" id="ARBA00009156"/>
    </source>
</evidence>
<dbReference type="GO" id="GO:0006072">
    <property type="term" value="P:glycerol-3-phosphate metabolic process"/>
    <property type="evidence" value="ECO:0007669"/>
    <property type="project" value="InterPro"/>
</dbReference>
<keyword evidence="3 9" id="KW-0808">Transferase</keyword>
<dbReference type="FunFam" id="3.30.420.40:FF:000007">
    <property type="entry name" value="Glycerol kinase"/>
    <property type="match status" value="1"/>
</dbReference>
<reference evidence="12" key="2">
    <citation type="submission" date="2020-09" db="EMBL/GenBank/DDBJ databases">
        <authorList>
            <person name="Sun Q."/>
            <person name="Kim S."/>
        </authorList>
    </citation>
    <scope>NUCLEOTIDE SEQUENCE</scope>
    <source>
        <strain evidence="12">KCTC 22169</strain>
    </source>
</reference>
<proteinExistence type="inferred from homology"/>
<evidence type="ECO:0000259" key="10">
    <source>
        <dbReference type="Pfam" id="PF00370"/>
    </source>
</evidence>
<name>A0A918KV49_9GAMM</name>
<evidence type="ECO:0000256" key="6">
    <source>
        <dbReference type="ARBA" id="ARBA00022798"/>
    </source>
</evidence>
<feature type="binding site" evidence="9">
    <location>
        <position position="14"/>
    </location>
    <ligand>
        <name>ATP</name>
        <dbReference type="ChEBI" id="CHEBI:30616"/>
    </ligand>
</feature>